<dbReference type="EMBL" id="JADIKG010000012">
    <property type="protein sequence ID" value="MFK2874545.1"/>
    <property type="molecule type" value="Genomic_DNA"/>
</dbReference>
<dbReference type="GO" id="GO:0016787">
    <property type="term" value="F:hydrolase activity"/>
    <property type="evidence" value="ECO:0007669"/>
    <property type="project" value="UniProtKB-KW"/>
</dbReference>
<comment type="caution">
    <text evidence="2">The sequence shown here is derived from an EMBL/GenBank/DDBJ whole genome shotgun (WGS) entry which is preliminary data.</text>
</comment>
<accession>A0ABW8IYW3</accession>
<dbReference type="InterPro" id="IPR000073">
    <property type="entry name" value="AB_hydrolase_1"/>
</dbReference>
<dbReference type="PANTHER" id="PTHR43194">
    <property type="entry name" value="HYDROLASE ALPHA/BETA FOLD FAMILY"/>
    <property type="match status" value="1"/>
</dbReference>
<organism evidence="2 3">
    <name type="scientific">Dyella lipolytica</name>
    <dbReference type="NCBI Taxonomy" id="1867835"/>
    <lineage>
        <taxon>Bacteria</taxon>
        <taxon>Pseudomonadati</taxon>
        <taxon>Pseudomonadota</taxon>
        <taxon>Gammaproteobacteria</taxon>
        <taxon>Lysobacterales</taxon>
        <taxon>Rhodanobacteraceae</taxon>
        <taxon>Dyella</taxon>
    </lineage>
</organism>
<dbReference type="InterPro" id="IPR050228">
    <property type="entry name" value="Carboxylesterase_BioH"/>
</dbReference>
<proteinExistence type="predicted"/>
<evidence type="ECO:0000259" key="1">
    <source>
        <dbReference type="Pfam" id="PF12697"/>
    </source>
</evidence>
<reference evidence="2 3" key="1">
    <citation type="submission" date="2020-10" db="EMBL/GenBank/DDBJ databases">
        <title>Phylogeny of dyella-like bacteria.</title>
        <authorList>
            <person name="Fu J."/>
        </authorList>
    </citation>
    <scope>NUCLEOTIDE SEQUENCE [LARGE SCALE GENOMIC DNA]</scope>
    <source>
        <strain evidence="2 3">DHOB07</strain>
    </source>
</reference>
<dbReference type="Pfam" id="PF12697">
    <property type="entry name" value="Abhydrolase_6"/>
    <property type="match status" value="1"/>
</dbReference>
<dbReference type="PANTHER" id="PTHR43194:SF2">
    <property type="entry name" value="PEROXISOMAL MEMBRANE PROTEIN LPX1"/>
    <property type="match status" value="1"/>
</dbReference>
<feature type="domain" description="AB hydrolase-1" evidence="1">
    <location>
        <begin position="17"/>
        <end position="250"/>
    </location>
</feature>
<sequence>MRIHYLQSGRADAPHTLLLIPGWRISASIWSKQLSYFSEHQYHVIAIDSRSQGSSDVVQTGNAPENRAADIQQVISELHLTHVILIGWSQGAQDVAAYVNRFGTSAVEGLALIDSPVSAGPNDVTENPEFVKIILQGIASYAKDPRGYSDRMMHAIISTPTARETYAQLDDASLKTPTDIGISMLVQDLFTTDRRPTLKKFDKPTLVVASGKSPLLDAQRRMAVALPEGQFVAVDNAAHAVFFDQPDEFNHRLAAFVASIAASKDARTP</sequence>
<protein>
    <submittedName>
        <fullName evidence="2">Alpha/beta hydrolase</fullName>
    </submittedName>
</protein>
<evidence type="ECO:0000313" key="3">
    <source>
        <dbReference type="Proteomes" id="UP001620405"/>
    </source>
</evidence>
<dbReference type="Proteomes" id="UP001620405">
    <property type="component" value="Unassembled WGS sequence"/>
</dbReference>
<dbReference type="RefSeq" id="WP_284402008.1">
    <property type="nucleotide sequence ID" value="NZ_BSNQ01000009.1"/>
</dbReference>
<gene>
    <name evidence="2" type="ORF">ISP13_13455</name>
</gene>
<keyword evidence="2" id="KW-0378">Hydrolase</keyword>
<dbReference type="InterPro" id="IPR029058">
    <property type="entry name" value="AB_hydrolase_fold"/>
</dbReference>
<name>A0ABW8IYW3_9GAMM</name>
<keyword evidence="3" id="KW-1185">Reference proteome</keyword>
<dbReference type="Gene3D" id="3.40.50.1820">
    <property type="entry name" value="alpha/beta hydrolase"/>
    <property type="match status" value="1"/>
</dbReference>
<evidence type="ECO:0000313" key="2">
    <source>
        <dbReference type="EMBL" id="MFK2874545.1"/>
    </source>
</evidence>
<dbReference type="SUPFAM" id="SSF53474">
    <property type="entry name" value="alpha/beta-Hydrolases"/>
    <property type="match status" value="1"/>
</dbReference>